<dbReference type="EMBL" id="CP008726">
    <property type="protein sequence ID" value="AIO67312.1"/>
    <property type="molecule type" value="Genomic_DNA"/>
</dbReference>
<dbReference type="AlphaFoldDB" id="A0AAI8B7S3"/>
<keyword evidence="3" id="KW-1185">Reference proteome</keyword>
<protein>
    <submittedName>
        <fullName evidence="2">Uncharacterized protein</fullName>
    </submittedName>
</protein>
<reference evidence="2 3" key="1">
    <citation type="submission" date="2014-06" db="EMBL/GenBank/DDBJ databases">
        <authorList>
            <person name="Bishop-Lilly K.A."/>
            <person name="Broomall S.M."/>
            <person name="Chain P.S."/>
            <person name="Chertkov O."/>
            <person name="Coyne S.R."/>
            <person name="Daligault H.E."/>
            <person name="Davenport K.W."/>
            <person name="Erkkila T."/>
            <person name="Frey K.G."/>
            <person name="Gibbons H.S."/>
            <person name="Gu W."/>
            <person name="Jaissle J."/>
            <person name="Johnson S.L."/>
            <person name="Koroleva G.I."/>
            <person name="Ladner J.T."/>
            <person name="Lo C.-C."/>
            <person name="Minogue T.D."/>
            <person name="Munk C."/>
            <person name="Palacios G.F."/>
            <person name="Redden C.L."/>
            <person name="Rosenzweig C.N."/>
            <person name="Scholz M.B."/>
            <person name="Teshima H."/>
            <person name="Xu Y."/>
        </authorList>
    </citation>
    <scope>NUCLEOTIDE SEQUENCE [LARGE SCALE GENOMIC DNA]</scope>
    <source>
        <strain evidence="2 3">EO147</strain>
    </source>
</reference>
<name>A0AAI8B7S3_9BURK</name>
<dbReference type="Proteomes" id="UP000029424">
    <property type="component" value="Chromosome 1"/>
</dbReference>
<gene>
    <name evidence="2" type="ORF">DM82_3612</name>
</gene>
<feature type="compositionally biased region" description="Basic residues" evidence="1">
    <location>
        <begin position="97"/>
        <end position="118"/>
    </location>
</feature>
<dbReference type="KEGG" id="bok:DM82_3612"/>
<accession>A0AAI8B7S3</accession>
<evidence type="ECO:0000256" key="1">
    <source>
        <dbReference type="SAM" id="MobiDB-lite"/>
    </source>
</evidence>
<feature type="compositionally biased region" description="Basic and acidic residues" evidence="1">
    <location>
        <begin position="134"/>
        <end position="150"/>
    </location>
</feature>
<feature type="region of interest" description="Disordered" evidence="1">
    <location>
        <begin position="66"/>
        <end position="152"/>
    </location>
</feature>
<feature type="region of interest" description="Disordered" evidence="1">
    <location>
        <begin position="191"/>
        <end position="262"/>
    </location>
</feature>
<evidence type="ECO:0000313" key="2">
    <source>
        <dbReference type="EMBL" id="AIO67312.1"/>
    </source>
</evidence>
<feature type="compositionally biased region" description="Basic and acidic residues" evidence="1">
    <location>
        <begin position="232"/>
        <end position="249"/>
    </location>
</feature>
<proteinExistence type="predicted"/>
<organism evidence="2 3">
    <name type="scientific">Burkholderia oklahomensis</name>
    <dbReference type="NCBI Taxonomy" id="342113"/>
    <lineage>
        <taxon>Bacteria</taxon>
        <taxon>Pseudomonadati</taxon>
        <taxon>Pseudomonadota</taxon>
        <taxon>Betaproteobacteria</taxon>
        <taxon>Burkholderiales</taxon>
        <taxon>Burkholderiaceae</taxon>
        <taxon>Burkholderia</taxon>
        <taxon>pseudomallei group</taxon>
    </lineage>
</organism>
<evidence type="ECO:0000313" key="3">
    <source>
        <dbReference type="Proteomes" id="UP000029424"/>
    </source>
</evidence>
<sequence length="262" mass="28448">MAIADFVGDVGSTRFVVCFCGVCGVCGKSLRRASSKRTALIASLAAERDRRAAAPRTRCDRNRIQAPCARSASREGMSTGTGPGTLAHRAAPFSPPRAKRNTFRLGVRTRRARAARTPRSRDAAAAPTPDDEPPADHRNRSARIPTDECSRIPARCPTHARSAITRATPYQWPLRSDRTRRPLQSELFALCGDGPPTRRAQSPVACQSSAVDRRSRSPANCRPGAIRQSAARVEHSRKTRRRPGDRTSPDDAAMMGESPTNA</sequence>